<sequence length="61" mass="7187">MDNAPSWADQWDYQNPDPVSDSSEKDKKKEKKSHKNPFGKKILSLKWMKDLGKKSDKEQKH</sequence>
<dbReference type="Proteomes" id="UP001141552">
    <property type="component" value="Unassembled WGS sequence"/>
</dbReference>
<dbReference type="EMBL" id="JAKUCV010000649">
    <property type="protein sequence ID" value="KAJ4849305.1"/>
    <property type="molecule type" value="Genomic_DNA"/>
</dbReference>
<evidence type="ECO:0000313" key="2">
    <source>
        <dbReference type="EMBL" id="KAJ4849305.1"/>
    </source>
</evidence>
<proteinExistence type="predicted"/>
<comment type="caution">
    <text evidence="2">The sequence shown here is derived from an EMBL/GenBank/DDBJ whole genome shotgun (WGS) entry which is preliminary data.</text>
</comment>
<reference evidence="2" key="2">
    <citation type="journal article" date="2023" name="Plants (Basel)">
        <title>Annotation of the Turnera subulata (Passifloraceae) Draft Genome Reveals the S-Locus Evolved after the Divergence of Turneroideae from Passifloroideae in a Stepwise Manner.</title>
        <authorList>
            <person name="Henning P.M."/>
            <person name="Roalson E.H."/>
            <person name="Mir W."/>
            <person name="McCubbin A.G."/>
            <person name="Shore J.S."/>
        </authorList>
    </citation>
    <scope>NUCLEOTIDE SEQUENCE</scope>
    <source>
        <strain evidence="2">F60SS</strain>
    </source>
</reference>
<keyword evidence="3" id="KW-1185">Reference proteome</keyword>
<accession>A0A9Q0GHT3</accession>
<evidence type="ECO:0000256" key="1">
    <source>
        <dbReference type="SAM" id="MobiDB-lite"/>
    </source>
</evidence>
<name>A0A9Q0GHT3_9ROSI</name>
<evidence type="ECO:0000313" key="3">
    <source>
        <dbReference type="Proteomes" id="UP001141552"/>
    </source>
</evidence>
<feature type="compositionally biased region" description="Basic residues" evidence="1">
    <location>
        <begin position="28"/>
        <end position="38"/>
    </location>
</feature>
<feature type="compositionally biased region" description="Basic and acidic residues" evidence="1">
    <location>
        <begin position="47"/>
        <end position="61"/>
    </location>
</feature>
<dbReference type="AlphaFoldDB" id="A0A9Q0GHT3"/>
<protein>
    <submittedName>
        <fullName evidence="2">Uncharacterized protein</fullName>
    </submittedName>
</protein>
<organism evidence="2 3">
    <name type="scientific">Turnera subulata</name>
    <dbReference type="NCBI Taxonomy" id="218843"/>
    <lineage>
        <taxon>Eukaryota</taxon>
        <taxon>Viridiplantae</taxon>
        <taxon>Streptophyta</taxon>
        <taxon>Embryophyta</taxon>
        <taxon>Tracheophyta</taxon>
        <taxon>Spermatophyta</taxon>
        <taxon>Magnoliopsida</taxon>
        <taxon>eudicotyledons</taxon>
        <taxon>Gunneridae</taxon>
        <taxon>Pentapetalae</taxon>
        <taxon>rosids</taxon>
        <taxon>fabids</taxon>
        <taxon>Malpighiales</taxon>
        <taxon>Passifloraceae</taxon>
        <taxon>Turnera</taxon>
    </lineage>
</organism>
<gene>
    <name evidence="2" type="ORF">Tsubulata_046518</name>
</gene>
<feature type="region of interest" description="Disordered" evidence="1">
    <location>
        <begin position="1"/>
        <end position="61"/>
    </location>
</feature>
<reference evidence="2" key="1">
    <citation type="submission" date="2022-02" db="EMBL/GenBank/DDBJ databases">
        <authorList>
            <person name="Henning P.M."/>
            <person name="McCubbin A.G."/>
            <person name="Shore J.S."/>
        </authorList>
    </citation>
    <scope>NUCLEOTIDE SEQUENCE</scope>
    <source>
        <strain evidence="2">F60SS</strain>
        <tissue evidence="2">Leaves</tissue>
    </source>
</reference>